<feature type="compositionally biased region" description="Basic and acidic residues" evidence="1">
    <location>
        <begin position="145"/>
        <end position="154"/>
    </location>
</feature>
<keyword evidence="3" id="KW-1185">Reference proteome</keyword>
<sequence length="747" mass="81897">MKIWWAFSALAIATENVQEDEADSRKGAPDRGMYNHDRLDAMTSSIFMSGGKKKRGGKCKNGGCKGGKGKQTAANSHRTPAAPKPTKPNTTRSPAKKPPKRGGKCKNGACKGGKGKKTTPAPMKTTTTTRTTTTTTTTTRKTQPPKKEAPREQLKGSGHSNNQQAAYNYVGTAGQTQDVVDGGVPQFFLPGSLTPADVTKWGSGCSLHCLHGFSGRCQLCGSAACRVAPHEFECRQYKHCTLNVNNVCKPGEDCDAVRTMWWQTCWTSPCTSRCWYKGSVGNQEACDECCDLACREDDKYIGNSCFRCALCKDKWGPHTWGKVSPEVKYNGHVCWGRDKTRGAIMQKLKYDLPEDASKVIAGTLEQSGSFANSKPNGYKPGQSSNNKGDVGIFTSGVGSFELTKTPPKKLVQDKNKDCQRICRDAKRSTTRGEPAHVQAKEWNQCKECYCWENPQMEMCEAIDCHVACLSSNMSGEGCLTCTRCKTCPAVANKDKNDNFVNAVQSIFSRDQAGTAPIEENNGPLLLGERSTNNENRESLERTVNSQFGYIHAASREATLAIQELGILNVFKPKCLACNRMDDRQSCRESCAAYKRNPQNHIAAHNCKQGNCAVILASACKQCIRNCDNIKSVSLSAAGNSNPDIADTSFENCYHTFGCASDCKAALKKVKGDLESRSGGELTSIDDLSPEEAIQWALQLPFESKKEAKEKGFFVDGTLDYSNDQLEAKTNRGFSLIEMKKNGWWWRE</sequence>
<feature type="region of interest" description="Disordered" evidence="1">
    <location>
        <begin position="17"/>
        <end position="162"/>
    </location>
</feature>
<feature type="compositionally biased region" description="Basic residues" evidence="1">
    <location>
        <begin position="94"/>
        <end position="104"/>
    </location>
</feature>
<dbReference type="EMBL" id="OU015567">
    <property type="protein sequence ID" value="CAG5112311.1"/>
    <property type="molecule type" value="Genomic_DNA"/>
</dbReference>
<reference evidence="2 3" key="1">
    <citation type="submission" date="2021-04" db="EMBL/GenBank/DDBJ databases">
        <authorList>
            <person name="Bliznina A."/>
        </authorList>
    </citation>
    <scope>NUCLEOTIDE SEQUENCE [LARGE SCALE GENOMIC DNA]</scope>
</reference>
<accession>A0ABN7T4B5</accession>
<name>A0ABN7T4B5_OIKDI</name>
<proteinExistence type="predicted"/>
<gene>
    <name evidence="2" type="ORF">OKIOD_LOCUS15303</name>
</gene>
<dbReference type="Proteomes" id="UP001158576">
    <property type="component" value="Chromosome 2"/>
</dbReference>
<feature type="compositionally biased region" description="Low complexity" evidence="1">
    <location>
        <begin position="118"/>
        <end position="142"/>
    </location>
</feature>
<organism evidence="2 3">
    <name type="scientific">Oikopleura dioica</name>
    <name type="common">Tunicate</name>
    <dbReference type="NCBI Taxonomy" id="34765"/>
    <lineage>
        <taxon>Eukaryota</taxon>
        <taxon>Metazoa</taxon>
        <taxon>Chordata</taxon>
        <taxon>Tunicata</taxon>
        <taxon>Appendicularia</taxon>
        <taxon>Copelata</taxon>
        <taxon>Oikopleuridae</taxon>
        <taxon>Oikopleura</taxon>
    </lineage>
</organism>
<evidence type="ECO:0000313" key="3">
    <source>
        <dbReference type="Proteomes" id="UP001158576"/>
    </source>
</evidence>
<evidence type="ECO:0000313" key="2">
    <source>
        <dbReference type="EMBL" id="CAG5112311.1"/>
    </source>
</evidence>
<protein>
    <submittedName>
        <fullName evidence="2">Oidioi.mRNA.OKI2018_I69.chr2.g6538.t1.cds</fullName>
    </submittedName>
</protein>
<evidence type="ECO:0000256" key="1">
    <source>
        <dbReference type="SAM" id="MobiDB-lite"/>
    </source>
</evidence>
<feature type="compositionally biased region" description="Basic and acidic residues" evidence="1">
    <location>
        <begin position="23"/>
        <end position="40"/>
    </location>
</feature>